<dbReference type="GO" id="GO:0004497">
    <property type="term" value="F:monooxygenase activity"/>
    <property type="evidence" value="ECO:0007669"/>
    <property type="project" value="UniProtKB-KW"/>
</dbReference>
<dbReference type="PANTHER" id="PTHR30137">
    <property type="entry name" value="LUCIFERASE-LIKE MONOOXYGENASE"/>
    <property type="match status" value="1"/>
</dbReference>
<dbReference type="Gene3D" id="3.20.20.30">
    <property type="entry name" value="Luciferase-like domain"/>
    <property type="match status" value="1"/>
</dbReference>
<proteinExistence type="predicted"/>
<sequence length="397" mass="45421">MEDAMPRPDDLQFNMFHFMPYIHLPEDHKKYESVWVDFPNTIYDPVKGNQLYTRYLREMALADKLGFDGLVVNEHHSTSYSMMPAPSLIAAALIPQTSRAKLCVFGTPLNLEYPHRVAEEYGMLDVMSGGRLEVALPLGTGMEYWVNPINPATARARFRESIDILLKAWREDGPLAYEGDFYTYRYLNVWPKPYQKPHPKMYLVGTGSPETVQLAAELGLGYSSVFVPISKQMQAFAELRERSPSYGHTFTRDKAIIGIMAYVAETKEKAEQEWMEHLFFFFKDALRTTPRYLVPPGYVTPAEFRKRISGPNLHGELTWEGLTEQFFVVCGTPDMVAESIAAWSEQAHSSRINCFLHLGTMPHWMTVKNMTLFAEEVIPRLRSKAPDMRQSLPQAAE</sequence>
<dbReference type="InterPro" id="IPR011251">
    <property type="entry name" value="Luciferase-like_dom"/>
</dbReference>
<dbReference type="PANTHER" id="PTHR30137:SF8">
    <property type="entry name" value="BLR5498 PROTEIN"/>
    <property type="match status" value="1"/>
</dbReference>
<evidence type="ECO:0000256" key="2">
    <source>
        <dbReference type="ARBA" id="ARBA00023033"/>
    </source>
</evidence>
<protein>
    <submittedName>
        <fullName evidence="4">LLM class flavin-dependent oxidoreductase</fullName>
    </submittedName>
</protein>
<keyword evidence="1" id="KW-0560">Oxidoreductase</keyword>
<dbReference type="InterPro" id="IPR050766">
    <property type="entry name" value="Bact_Lucif_Oxidored"/>
</dbReference>
<name>A0A5C8PUP1_9HYPH</name>
<evidence type="ECO:0000313" key="4">
    <source>
        <dbReference type="EMBL" id="TXL82038.1"/>
    </source>
</evidence>
<reference evidence="4 5" key="1">
    <citation type="submission" date="2019-06" db="EMBL/GenBank/DDBJ databases">
        <title>New taxonomy in bacterial strain CC-CFT640, isolated from vineyard.</title>
        <authorList>
            <person name="Lin S.-Y."/>
            <person name="Tsai C.-F."/>
            <person name="Young C.-C."/>
        </authorList>
    </citation>
    <scope>NUCLEOTIDE SEQUENCE [LARGE SCALE GENOMIC DNA]</scope>
    <source>
        <strain evidence="4 5">CC-CFT640</strain>
    </source>
</reference>
<dbReference type="OrthoDB" id="9776438at2"/>
<evidence type="ECO:0000256" key="1">
    <source>
        <dbReference type="ARBA" id="ARBA00023002"/>
    </source>
</evidence>
<dbReference type="InterPro" id="IPR036661">
    <property type="entry name" value="Luciferase-like_sf"/>
</dbReference>
<dbReference type="GO" id="GO:0005829">
    <property type="term" value="C:cytosol"/>
    <property type="evidence" value="ECO:0007669"/>
    <property type="project" value="TreeGrafter"/>
</dbReference>
<comment type="caution">
    <text evidence="4">The sequence shown here is derived from an EMBL/GenBank/DDBJ whole genome shotgun (WGS) entry which is preliminary data.</text>
</comment>
<dbReference type="Proteomes" id="UP000321638">
    <property type="component" value="Unassembled WGS sequence"/>
</dbReference>
<evidence type="ECO:0000313" key="5">
    <source>
        <dbReference type="Proteomes" id="UP000321638"/>
    </source>
</evidence>
<dbReference type="EMBL" id="VDUZ01000002">
    <property type="protein sequence ID" value="TXL82038.1"/>
    <property type="molecule type" value="Genomic_DNA"/>
</dbReference>
<dbReference type="GO" id="GO:0016705">
    <property type="term" value="F:oxidoreductase activity, acting on paired donors, with incorporation or reduction of molecular oxygen"/>
    <property type="evidence" value="ECO:0007669"/>
    <property type="project" value="InterPro"/>
</dbReference>
<keyword evidence="5" id="KW-1185">Reference proteome</keyword>
<dbReference type="AlphaFoldDB" id="A0A5C8PUP1"/>
<evidence type="ECO:0000259" key="3">
    <source>
        <dbReference type="Pfam" id="PF00296"/>
    </source>
</evidence>
<keyword evidence="2" id="KW-0503">Monooxygenase</keyword>
<dbReference type="Pfam" id="PF00296">
    <property type="entry name" value="Bac_luciferase"/>
    <property type="match status" value="1"/>
</dbReference>
<accession>A0A5C8PUP1</accession>
<organism evidence="4 5">
    <name type="scientific">Vineibacter terrae</name>
    <dbReference type="NCBI Taxonomy" id="2586908"/>
    <lineage>
        <taxon>Bacteria</taxon>
        <taxon>Pseudomonadati</taxon>
        <taxon>Pseudomonadota</taxon>
        <taxon>Alphaproteobacteria</taxon>
        <taxon>Hyphomicrobiales</taxon>
        <taxon>Vineibacter</taxon>
    </lineage>
</organism>
<gene>
    <name evidence="4" type="ORF">FHP25_02960</name>
</gene>
<feature type="domain" description="Luciferase-like" evidence="3">
    <location>
        <begin position="53"/>
        <end position="345"/>
    </location>
</feature>
<dbReference type="SUPFAM" id="SSF51679">
    <property type="entry name" value="Bacterial luciferase-like"/>
    <property type="match status" value="1"/>
</dbReference>